<organism evidence="2 3">
    <name type="scientific">Symbiodinium microadriaticum</name>
    <name type="common">Dinoflagellate</name>
    <name type="synonym">Zooxanthella microadriatica</name>
    <dbReference type="NCBI Taxonomy" id="2951"/>
    <lineage>
        <taxon>Eukaryota</taxon>
        <taxon>Sar</taxon>
        <taxon>Alveolata</taxon>
        <taxon>Dinophyceae</taxon>
        <taxon>Suessiales</taxon>
        <taxon>Symbiodiniaceae</taxon>
        <taxon>Symbiodinium</taxon>
    </lineage>
</organism>
<keyword evidence="1" id="KW-1133">Transmembrane helix</keyword>
<evidence type="ECO:0000313" key="3">
    <source>
        <dbReference type="Proteomes" id="UP000186817"/>
    </source>
</evidence>
<dbReference type="EMBL" id="LSRX01000041">
    <property type="protein sequence ID" value="OLQ12571.1"/>
    <property type="molecule type" value="Genomic_DNA"/>
</dbReference>
<name>A0A1Q9EYU5_SYMMI</name>
<reference evidence="2 3" key="1">
    <citation type="submission" date="2016-02" db="EMBL/GenBank/DDBJ databases">
        <title>Genome analysis of coral dinoflagellate symbionts highlights evolutionary adaptations to a symbiotic lifestyle.</title>
        <authorList>
            <person name="Aranda M."/>
            <person name="Li Y."/>
            <person name="Liew Y.J."/>
            <person name="Baumgarten S."/>
            <person name="Simakov O."/>
            <person name="Wilson M."/>
            <person name="Piel J."/>
            <person name="Ashoor H."/>
            <person name="Bougouffa S."/>
            <person name="Bajic V.B."/>
            <person name="Ryu T."/>
            <person name="Ravasi T."/>
            <person name="Bayer T."/>
            <person name="Micklem G."/>
            <person name="Kim H."/>
            <person name="Bhak J."/>
            <person name="Lajeunesse T.C."/>
            <person name="Voolstra C.R."/>
        </authorList>
    </citation>
    <scope>NUCLEOTIDE SEQUENCE [LARGE SCALE GENOMIC DNA]</scope>
    <source>
        <strain evidence="2 3">CCMP2467</strain>
    </source>
</reference>
<keyword evidence="1" id="KW-0472">Membrane</keyword>
<feature type="transmembrane region" description="Helical" evidence="1">
    <location>
        <begin position="177"/>
        <end position="196"/>
    </location>
</feature>
<evidence type="ECO:0000256" key="1">
    <source>
        <dbReference type="SAM" id="Phobius"/>
    </source>
</evidence>
<comment type="caution">
    <text evidence="2">The sequence shown here is derived from an EMBL/GenBank/DDBJ whole genome shotgun (WGS) entry which is preliminary data.</text>
</comment>
<sequence>MALSSPLLGRKSYVNGWNRPVLRGVLHGLIALLLVPAFLFSTLAVFIGHWPETWWRFSALLGAKLLSYFASAALHLYPHQSVSSFNFWLRVDLVSICFAVWAPTSVFLGDVRLWWLQFTVACGVAFLTHVLIDSDLAHESEAALQTLNQKRQIRTAVNTLFFVWCLLFTGIGYKFQGFWIIGAAFYSLSLVNAPPFSRRYPAMRWHRSGMNGWHEDFHATVAIADAAFVLMAYSFLAEVPLNCGDGVSRLAACDLLKRV</sequence>
<gene>
    <name evidence="2" type="ORF">AK812_SmicGene3501</name>
</gene>
<keyword evidence="1" id="KW-0812">Transmembrane</keyword>
<feature type="transmembrane region" description="Helical" evidence="1">
    <location>
        <begin position="89"/>
        <end position="108"/>
    </location>
</feature>
<keyword evidence="3" id="KW-1185">Reference proteome</keyword>
<dbReference type="OrthoDB" id="412010at2759"/>
<feature type="transmembrane region" description="Helical" evidence="1">
    <location>
        <begin position="153"/>
        <end position="171"/>
    </location>
</feature>
<protein>
    <submittedName>
        <fullName evidence="2">Uncharacterized protein</fullName>
    </submittedName>
</protein>
<dbReference type="Proteomes" id="UP000186817">
    <property type="component" value="Unassembled WGS sequence"/>
</dbReference>
<accession>A0A1Q9EYU5</accession>
<dbReference type="AlphaFoldDB" id="A0A1Q9EYU5"/>
<evidence type="ECO:0000313" key="2">
    <source>
        <dbReference type="EMBL" id="OLQ12571.1"/>
    </source>
</evidence>
<feature type="transmembrane region" description="Helical" evidence="1">
    <location>
        <begin position="114"/>
        <end position="132"/>
    </location>
</feature>
<feature type="transmembrane region" description="Helical" evidence="1">
    <location>
        <begin position="54"/>
        <end position="77"/>
    </location>
</feature>
<feature type="transmembrane region" description="Helical" evidence="1">
    <location>
        <begin position="21"/>
        <end position="48"/>
    </location>
</feature>
<feature type="transmembrane region" description="Helical" evidence="1">
    <location>
        <begin position="217"/>
        <end position="236"/>
    </location>
</feature>
<proteinExistence type="predicted"/>